<evidence type="ECO:0000313" key="3">
    <source>
        <dbReference type="Proteomes" id="UP000075578"/>
    </source>
</evidence>
<keyword evidence="1" id="KW-0812">Transmembrane</keyword>
<gene>
    <name evidence="2" type="ORF">AMQ74_00902</name>
</gene>
<feature type="transmembrane region" description="Helical" evidence="1">
    <location>
        <begin position="32"/>
        <end position="52"/>
    </location>
</feature>
<comment type="caution">
    <text evidence="2">The sequence shown here is derived from an EMBL/GenBank/DDBJ whole genome shotgun (WGS) entry which is preliminary data.</text>
</comment>
<keyword evidence="1" id="KW-0472">Membrane</keyword>
<organism evidence="2 3">
    <name type="scientific">Candidatus Methanofastidiosum methylothiophilum</name>
    <dbReference type="NCBI Taxonomy" id="1705564"/>
    <lineage>
        <taxon>Archaea</taxon>
        <taxon>Methanobacteriati</taxon>
        <taxon>Methanobacteriota</taxon>
        <taxon>Stenosarchaea group</taxon>
        <taxon>Candidatus Methanofastidiosia</taxon>
        <taxon>Candidatus Methanofastidiosales</taxon>
        <taxon>Candidatus Methanofastidiosaceae</taxon>
        <taxon>Candidatus Methanofastidiosum</taxon>
    </lineage>
</organism>
<name>A0A150J423_9EURY</name>
<dbReference type="Proteomes" id="UP000075578">
    <property type="component" value="Unassembled WGS sequence"/>
</dbReference>
<sequence>MKRRTHIALGMLSTGVILLILIALGVRPEMPIGDLIILGGIFGIIPDIDILIRKHRNKFTHSILASIITFLIIFLLSIIKPDILISNFFTWDSALVAAAAVLSHNLADSLTSWGVPLYFPISKRQHVHFPIIGGTVLLIYDFSWITLFLMVVLVILSLAGNALVRGLLTCSRCKQRELGCPAEKLFQEK</sequence>
<reference evidence="2 3" key="1">
    <citation type="journal article" date="2016" name="ISME J.">
        <title>Chasing the elusive Euryarchaeota class WSA2: genomes reveal a uniquely fastidious methyl-reducing methanogen.</title>
        <authorList>
            <person name="Nobu M.K."/>
            <person name="Narihiro T."/>
            <person name="Kuroda K."/>
            <person name="Mei R."/>
            <person name="Liu W.T."/>
        </authorList>
    </citation>
    <scope>NUCLEOTIDE SEQUENCE [LARGE SCALE GENOMIC DNA]</scope>
    <source>
        <strain evidence="2">U1lsi0528_Bin089</strain>
    </source>
</reference>
<dbReference type="AlphaFoldDB" id="A0A150J423"/>
<proteinExistence type="predicted"/>
<feature type="transmembrane region" description="Helical" evidence="1">
    <location>
        <begin position="142"/>
        <end position="164"/>
    </location>
</feature>
<feature type="transmembrane region" description="Helical" evidence="1">
    <location>
        <begin position="7"/>
        <end position="26"/>
    </location>
</feature>
<evidence type="ECO:0000313" key="2">
    <source>
        <dbReference type="EMBL" id="KYC51997.1"/>
    </source>
</evidence>
<keyword evidence="1" id="KW-1133">Transmembrane helix</keyword>
<dbReference type="InterPro" id="IPR007404">
    <property type="entry name" value="YdjM-like"/>
</dbReference>
<evidence type="ECO:0000256" key="1">
    <source>
        <dbReference type="SAM" id="Phobius"/>
    </source>
</evidence>
<accession>A0A150J423</accession>
<feature type="transmembrane region" description="Helical" evidence="1">
    <location>
        <begin position="59"/>
        <end position="79"/>
    </location>
</feature>
<dbReference type="EMBL" id="LNGD01000045">
    <property type="protein sequence ID" value="KYC51997.1"/>
    <property type="molecule type" value="Genomic_DNA"/>
</dbReference>
<protein>
    <submittedName>
        <fullName evidence="2">Inner membrane protein</fullName>
    </submittedName>
</protein>
<dbReference type="Pfam" id="PF04307">
    <property type="entry name" value="YdjM"/>
    <property type="match status" value="1"/>
</dbReference>